<accession>A0A5S9IQI0</accession>
<proteinExistence type="predicted"/>
<keyword evidence="3" id="KW-1185">Reference proteome</keyword>
<feature type="domain" description="DUF11" evidence="1">
    <location>
        <begin position="508"/>
        <end position="582"/>
    </location>
</feature>
<protein>
    <submittedName>
        <fullName evidence="2">Large cysteine-rich periplasmic protein OmcB</fullName>
    </submittedName>
</protein>
<dbReference type="OrthoDB" id="282600at2"/>
<name>A0A5S9IQI0_UABAM</name>
<dbReference type="Proteomes" id="UP000326354">
    <property type="component" value="Chromosome"/>
</dbReference>
<dbReference type="AlphaFoldDB" id="A0A5S9IQI0"/>
<dbReference type="Pfam" id="PF01345">
    <property type="entry name" value="DUF11"/>
    <property type="match status" value="4"/>
</dbReference>
<gene>
    <name evidence="2" type="ORF">UABAM_04440</name>
</gene>
<dbReference type="NCBIfam" id="TIGR01451">
    <property type="entry name" value="B_ant_repeat"/>
    <property type="match status" value="2"/>
</dbReference>
<dbReference type="RefSeq" id="WP_151970132.1">
    <property type="nucleotide sequence ID" value="NZ_AP019860.1"/>
</dbReference>
<dbReference type="KEGG" id="uam:UABAM_04440"/>
<feature type="domain" description="DUF11" evidence="1">
    <location>
        <begin position="173"/>
        <end position="262"/>
    </location>
</feature>
<dbReference type="PANTHER" id="PTHR34819">
    <property type="entry name" value="LARGE CYSTEINE-RICH PERIPLASMIC PROTEIN OMCB"/>
    <property type="match status" value="1"/>
</dbReference>
<feature type="domain" description="DUF11" evidence="1">
    <location>
        <begin position="614"/>
        <end position="708"/>
    </location>
</feature>
<dbReference type="InterPro" id="IPR047589">
    <property type="entry name" value="DUF11_rpt"/>
</dbReference>
<dbReference type="InterPro" id="IPR001434">
    <property type="entry name" value="OmcB-like_DUF11"/>
</dbReference>
<sequence>MKKFVLLTCAAIIAFTGCTCKKFDAGTKVVYKDRIVEKVVEKPGKVVVKEVRVGGGGGGCDTCGLIKVTPKAPGEAVIGQPYTSEVDVEALSDAGNVHLYTVVPEGVQYISSEPAARVNGNRLMWSYALLKQKDVRKIKVNLRSNREGDVRLCYVATADPVWCVNTKIGKPQLNITKTGPQVAQLNSNVSYTITVKNSGTAVARNVVITDPVPNGLQDPNGKSQLSFPVGDLGPGQSKTVQAPFKAVKRGQVCNVATANSSNAGSVTARACTKILKKELLLTCQAPQQGKVGQRVTARAVLTNQGDTELTDATLTVNVCSQGQLISSDCGEVSGTSATWRGALAPGESKTCSFVMTATAEGQCCMRMSASADGMTKTSECCTNWTGDPKIEITKTGPAKASVGQQIAYTVTVKSTGTATAKNVVVVDDLPSQLAHSSGVSSLRTPIGDMPPGATKTLSIPVTAKAAGRACNVAKANSSNAGTVQAQACTEISKLEAQVSVSCPGIAFLGKRIRATVVVKNTGGAPLSGVTVNANSDSGLQILAGEGNPTISGNSVTWNVGSLPVGETKTYAVTVISKQPGDHCFRVGVATAEGVRKQAECCTNWRGFPALLLEVIDTVDPLVANEETTYVIEVTNQGTAPDKLVKVEAVFPAEISPVSASGDTQCTVSGKRVTVVPYPQLNPKEKIKWQIRAKAVQPGDSRLKVYLSSDLLKKPVTEEESTHVY</sequence>
<evidence type="ECO:0000313" key="3">
    <source>
        <dbReference type="Proteomes" id="UP000326354"/>
    </source>
</evidence>
<dbReference type="InterPro" id="IPR051172">
    <property type="entry name" value="Chlamydia_OmcB"/>
</dbReference>
<evidence type="ECO:0000313" key="2">
    <source>
        <dbReference type="EMBL" id="BBM86054.1"/>
    </source>
</evidence>
<organism evidence="2 3">
    <name type="scientific">Uabimicrobium amorphum</name>
    <dbReference type="NCBI Taxonomy" id="2596890"/>
    <lineage>
        <taxon>Bacteria</taxon>
        <taxon>Pseudomonadati</taxon>
        <taxon>Planctomycetota</taxon>
        <taxon>Candidatus Uabimicrobiia</taxon>
        <taxon>Candidatus Uabimicrobiales</taxon>
        <taxon>Candidatus Uabimicrobiaceae</taxon>
        <taxon>Candidatus Uabimicrobium</taxon>
    </lineage>
</organism>
<dbReference type="EMBL" id="AP019860">
    <property type="protein sequence ID" value="BBM86054.1"/>
    <property type="molecule type" value="Genomic_DNA"/>
</dbReference>
<dbReference type="InterPro" id="IPR013783">
    <property type="entry name" value="Ig-like_fold"/>
</dbReference>
<reference evidence="2 3" key="1">
    <citation type="submission" date="2019-08" db="EMBL/GenBank/DDBJ databases">
        <title>Complete genome sequence of Candidatus Uab amorphum.</title>
        <authorList>
            <person name="Shiratori T."/>
            <person name="Suzuki S."/>
            <person name="Kakizawa Y."/>
            <person name="Ishida K."/>
        </authorList>
    </citation>
    <scope>NUCLEOTIDE SEQUENCE [LARGE SCALE GENOMIC DNA]</scope>
    <source>
        <strain evidence="2 3">SRT547</strain>
    </source>
</reference>
<feature type="domain" description="DUF11" evidence="1">
    <location>
        <begin position="390"/>
        <end position="479"/>
    </location>
</feature>
<dbReference type="PROSITE" id="PS51257">
    <property type="entry name" value="PROKAR_LIPOPROTEIN"/>
    <property type="match status" value="1"/>
</dbReference>
<evidence type="ECO:0000259" key="1">
    <source>
        <dbReference type="Pfam" id="PF01345"/>
    </source>
</evidence>
<dbReference type="Gene3D" id="2.60.40.10">
    <property type="entry name" value="Immunoglobulins"/>
    <property type="match status" value="4"/>
</dbReference>